<evidence type="ECO:0000313" key="2">
    <source>
        <dbReference type="EMBL" id="ORE04891.1"/>
    </source>
</evidence>
<dbReference type="VEuPathDB" id="FungiDB:BCV72DRAFT_336982"/>
<gene>
    <name evidence="2" type="ORF">BCV72DRAFT_336982</name>
</gene>
<accession>A0A1X0QYS3</accession>
<dbReference type="OrthoDB" id="2137750at2759"/>
<sequence length="69" mass="7497">MSSQNSNPGNFANRLKEEVRNIVSKAGRAFGRNLVHNKRANEASRKGGRHSGGGFVPHSERARETGPLV</sequence>
<dbReference type="EMBL" id="KV921959">
    <property type="protein sequence ID" value="ORE04891.1"/>
    <property type="molecule type" value="Genomic_DNA"/>
</dbReference>
<feature type="region of interest" description="Disordered" evidence="1">
    <location>
        <begin position="27"/>
        <end position="69"/>
    </location>
</feature>
<name>A0A1X0QYS3_RHIZD</name>
<reference evidence="2" key="1">
    <citation type="journal article" date="2016" name="Proc. Natl. Acad. Sci. U.S.A.">
        <title>Lipid metabolic changes in an early divergent fungus govern the establishment of a mutualistic symbiosis with endobacteria.</title>
        <authorList>
            <person name="Lastovetsky O.A."/>
            <person name="Gaspar M.L."/>
            <person name="Mondo S.J."/>
            <person name="LaButti K.M."/>
            <person name="Sandor L."/>
            <person name="Grigoriev I.V."/>
            <person name="Henry S.A."/>
            <person name="Pawlowska T.E."/>
        </authorList>
    </citation>
    <scope>NUCLEOTIDE SEQUENCE [LARGE SCALE GENOMIC DNA]</scope>
    <source>
        <strain evidence="2">ATCC 52814</strain>
    </source>
</reference>
<organism evidence="2">
    <name type="scientific">Rhizopus microsporus var. microsporus</name>
    <dbReference type="NCBI Taxonomy" id="86635"/>
    <lineage>
        <taxon>Eukaryota</taxon>
        <taxon>Fungi</taxon>
        <taxon>Fungi incertae sedis</taxon>
        <taxon>Mucoromycota</taxon>
        <taxon>Mucoromycotina</taxon>
        <taxon>Mucoromycetes</taxon>
        <taxon>Mucorales</taxon>
        <taxon>Mucorineae</taxon>
        <taxon>Rhizopodaceae</taxon>
        <taxon>Rhizopus</taxon>
    </lineage>
</organism>
<protein>
    <recommendedName>
        <fullName evidence="3">Conidiation-specific protein 10</fullName>
    </recommendedName>
</protein>
<proteinExistence type="predicted"/>
<feature type="compositionally biased region" description="Basic and acidic residues" evidence="1">
    <location>
        <begin position="58"/>
        <end position="69"/>
    </location>
</feature>
<evidence type="ECO:0008006" key="3">
    <source>
        <dbReference type="Google" id="ProtNLM"/>
    </source>
</evidence>
<evidence type="ECO:0000256" key="1">
    <source>
        <dbReference type="SAM" id="MobiDB-lite"/>
    </source>
</evidence>
<dbReference type="Proteomes" id="UP000242414">
    <property type="component" value="Unassembled WGS sequence"/>
</dbReference>
<dbReference type="AlphaFoldDB" id="A0A1X0QYS3"/>